<comment type="similarity">
    <text evidence="2">Belongs to the polysaccharide synthase family.</text>
</comment>
<keyword evidence="3" id="KW-1003">Cell membrane</keyword>
<feature type="transmembrane region" description="Helical" evidence="7">
    <location>
        <begin position="41"/>
        <end position="65"/>
    </location>
</feature>
<evidence type="ECO:0000313" key="9">
    <source>
        <dbReference type="Proteomes" id="UP000216984"/>
    </source>
</evidence>
<feature type="transmembrane region" description="Helical" evidence="7">
    <location>
        <begin position="441"/>
        <end position="462"/>
    </location>
</feature>
<evidence type="ECO:0000256" key="3">
    <source>
        <dbReference type="ARBA" id="ARBA00022475"/>
    </source>
</evidence>
<protein>
    <submittedName>
        <fullName evidence="8">Polysaccharide biosynthesis protein</fullName>
    </submittedName>
</protein>
<feature type="transmembrane region" description="Helical" evidence="7">
    <location>
        <begin position="171"/>
        <end position="188"/>
    </location>
</feature>
<comment type="caution">
    <text evidence="8">The sequence shown here is derived from an EMBL/GenBank/DDBJ whole genome shotgun (WGS) entry which is preliminary data.</text>
</comment>
<evidence type="ECO:0000256" key="7">
    <source>
        <dbReference type="SAM" id="Phobius"/>
    </source>
</evidence>
<dbReference type="PANTHER" id="PTHR30250">
    <property type="entry name" value="PST FAMILY PREDICTED COLANIC ACID TRANSPORTER"/>
    <property type="match status" value="1"/>
</dbReference>
<keyword evidence="6 7" id="KW-0472">Membrane</keyword>
<evidence type="ECO:0000256" key="2">
    <source>
        <dbReference type="ARBA" id="ARBA00007430"/>
    </source>
</evidence>
<dbReference type="Proteomes" id="UP000216984">
    <property type="component" value="Unassembled WGS sequence"/>
</dbReference>
<gene>
    <name evidence="8" type="ORF">B9Q17_03750</name>
</gene>
<dbReference type="PANTHER" id="PTHR30250:SF10">
    <property type="entry name" value="LIPOPOLYSACCHARIDE BIOSYNTHESIS PROTEIN WZXC"/>
    <property type="match status" value="1"/>
</dbReference>
<dbReference type="EMBL" id="NEFY01000002">
    <property type="protein sequence ID" value="OZC37244.1"/>
    <property type="molecule type" value="Genomic_DNA"/>
</dbReference>
<evidence type="ECO:0000256" key="4">
    <source>
        <dbReference type="ARBA" id="ARBA00022692"/>
    </source>
</evidence>
<feature type="transmembrane region" description="Helical" evidence="7">
    <location>
        <begin position="319"/>
        <end position="339"/>
    </location>
</feature>
<keyword evidence="4 7" id="KW-0812">Transmembrane</keyword>
<name>A0A7Z1DWG6_9GAMM</name>
<keyword evidence="5 7" id="KW-1133">Transmembrane helix</keyword>
<dbReference type="RefSeq" id="WP_094624110.1">
    <property type="nucleotide sequence ID" value="NZ_NEFY01000002.1"/>
</dbReference>
<dbReference type="InterPro" id="IPR050833">
    <property type="entry name" value="Poly_Biosynth_Transport"/>
</dbReference>
<proteinExistence type="inferred from homology"/>
<feature type="transmembrane region" description="Helical" evidence="7">
    <location>
        <begin position="145"/>
        <end position="165"/>
    </location>
</feature>
<feature type="transmembrane region" description="Helical" evidence="7">
    <location>
        <begin position="292"/>
        <end position="313"/>
    </location>
</feature>
<dbReference type="Pfam" id="PF13440">
    <property type="entry name" value="Polysacc_synt_3"/>
    <property type="match status" value="1"/>
</dbReference>
<dbReference type="GO" id="GO:0005886">
    <property type="term" value="C:plasma membrane"/>
    <property type="evidence" value="ECO:0007669"/>
    <property type="project" value="UniProtKB-SubCell"/>
</dbReference>
<feature type="transmembrane region" description="Helical" evidence="7">
    <location>
        <begin position="417"/>
        <end position="435"/>
    </location>
</feature>
<reference evidence="8 9" key="1">
    <citation type="submission" date="2017-06" db="EMBL/GenBank/DDBJ databases">
        <title>Draft genome sequence of the halophilic bacterium Marinobacter vinifirmus FB1.</title>
        <authorList>
            <person name="Stepanov V.G."/>
            <person name="Roberts D.J."/>
            <person name="Fox G.E."/>
        </authorList>
    </citation>
    <scope>NUCLEOTIDE SEQUENCE [LARGE SCALE GENOMIC DNA]</scope>
    <source>
        <strain evidence="8 9">FB1</strain>
    </source>
</reference>
<feature type="transmembrane region" description="Helical" evidence="7">
    <location>
        <begin position="377"/>
        <end position="397"/>
    </location>
</feature>
<accession>A0A7Z1DWG6</accession>
<evidence type="ECO:0000256" key="6">
    <source>
        <dbReference type="ARBA" id="ARBA00023136"/>
    </source>
</evidence>
<sequence length="479" mass="52849">MSSSIRRAVLFSSVTRYSMRFMGLFSTMIIARLLTPEEIGTFAIASAIVMVMSEFRLLGAGAYLVREQELTEEKIRSATGLTVLISWGLGLVIWLAAPWVAGFYELEPLSIIFRILSVSFFVAPFISIPTSVLMRSFRFKELFVVKLYTTLANVLITISLILAGFSYYALAWGYTLAVLVELLVLIYYRPAGMPWGPSFQRVGTIARFGIYTSLAGFLRKGVVTVPDMIIGKLGTPLQVGLFSRGLGFIEFVSQTLIMGVKPVVLPYLSDVKRSGGDINQAYLQASVMLGGLIWPVLAVASVVSLPAIYLFFGDQWLEAAPYASLIAWWAIFRMVHWFSSDLLMARGFEKVMVIKEAVVFFAHFLAILLLFPLGLKAVAAGFAGAGAIDLVVTSWVLWRYLGLNPALMVRAWRQNALIMVLCGLAAWGCYEAMLAQGFGMVAGLLVVASVLPPVWLGLIFVLKHPLRAELVRVIRILHV</sequence>
<comment type="subcellular location">
    <subcellularLocation>
        <location evidence="1">Cell membrane</location>
        <topology evidence="1">Multi-pass membrane protein</topology>
    </subcellularLocation>
</comment>
<feature type="transmembrane region" description="Helical" evidence="7">
    <location>
        <begin position="351"/>
        <end position="371"/>
    </location>
</feature>
<evidence type="ECO:0000256" key="5">
    <source>
        <dbReference type="ARBA" id="ARBA00022989"/>
    </source>
</evidence>
<keyword evidence="9" id="KW-1185">Reference proteome</keyword>
<evidence type="ECO:0000313" key="8">
    <source>
        <dbReference type="EMBL" id="OZC37244.1"/>
    </source>
</evidence>
<evidence type="ECO:0000256" key="1">
    <source>
        <dbReference type="ARBA" id="ARBA00004651"/>
    </source>
</evidence>
<organism evidence="8 9">
    <name type="scientific">Marinobacter vinifirmus</name>
    <dbReference type="NCBI Taxonomy" id="355591"/>
    <lineage>
        <taxon>Bacteria</taxon>
        <taxon>Pseudomonadati</taxon>
        <taxon>Pseudomonadota</taxon>
        <taxon>Gammaproteobacteria</taxon>
        <taxon>Pseudomonadales</taxon>
        <taxon>Marinobacteraceae</taxon>
        <taxon>Marinobacter</taxon>
    </lineage>
</organism>
<feature type="transmembrane region" description="Helical" evidence="7">
    <location>
        <begin position="111"/>
        <end position="133"/>
    </location>
</feature>
<feature type="transmembrane region" description="Helical" evidence="7">
    <location>
        <begin position="17"/>
        <end position="35"/>
    </location>
</feature>
<dbReference type="AlphaFoldDB" id="A0A7Z1DWG6"/>
<feature type="transmembrane region" description="Helical" evidence="7">
    <location>
        <begin position="77"/>
        <end position="99"/>
    </location>
</feature>